<dbReference type="Gene3D" id="1.10.760.10">
    <property type="entry name" value="Cytochrome c-like domain"/>
    <property type="match status" value="2"/>
</dbReference>
<sequence length="341" mass="38455">MNPIEGIKAISQILKLILSVLVVLIVFVLMLQFNPEAFRSKKVDPANWKPRSVLTDLEGESQTSLIRFGHELITKTPQYIGPLSADEKKRLAGNNLTCQNCHLEAGTKPGAGSFVGVFNRFPQFRGRENKIGTLEERINGCMQRSMNGDSLPETSLEMKAMIAYIKWLSEDVPEEKVDIYKGFVKVELPNVKADLLTGKTIYEKNCVSCHGADGQGVRLNENSLYQYPPLWGNDTFNDGAGMHRVITAAEFIKGNMPYLQATWDNPVLSDEEAYHVAAYINSFDRPEKANKELDFPDKKLKPVSTPYGPWTDAFSAEQHKYGPFQPIMEYYEKEFGMKKSK</sequence>
<feature type="transmembrane region" description="Helical" evidence="5">
    <location>
        <begin position="12"/>
        <end position="33"/>
    </location>
</feature>
<evidence type="ECO:0000256" key="4">
    <source>
        <dbReference type="PROSITE-ProRule" id="PRU00433"/>
    </source>
</evidence>
<keyword evidence="3 4" id="KW-0408">Iron</keyword>
<dbReference type="EMBL" id="JSVA01000006">
    <property type="protein sequence ID" value="KOF03688.1"/>
    <property type="molecule type" value="Genomic_DNA"/>
</dbReference>
<accession>A0A0L8AMJ5</accession>
<evidence type="ECO:0000256" key="5">
    <source>
        <dbReference type="SAM" id="Phobius"/>
    </source>
</evidence>
<dbReference type="RefSeq" id="WP_053222641.1">
    <property type="nucleotide sequence ID" value="NZ_JSVA01000006.1"/>
</dbReference>
<dbReference type="GO" id="GO:0009055">
    <property type="term" value="F:electron transfer activity"/>
    <property type="evidence" value="ECO:0007669"/>
    <property type="project" value="InterPro"/>
</dbReference>
<dbReference type="InterPro" id="IPR009056">
    <property type="entry name" value="Cyt_c-like_dom"/>
</dbReference>
<dbReference type="PANTHER" id="PTHR35008:SF9">
    <property type="entry name" value="CYTOCHROME C DOMAIN-CONTAINING PROTEIN"/>
    <property type="match status" value="1"/>
</dbReference>
<dbReference type="PATRIC" id="fig|1566026.4.peg.2863"/>
<evidence type="ECO:0000256" key="1">
    <source>
        <dbReference type="ARBA" id="ARBA00022617"/>
    </source>
</evidence>
<gene>
    <name evidence="7" type="ORF">OB69_05195</name>
</gene>
<dbReference type="Pfam" id="PF21342">
    <property type="entry name" value="SoxA-TsdA_cyt-c"/>
    <property type="match status" value="1"/>
</dbReference>
<dbReference type="PANTHER" id="PTHR35008">
    <property type="entry name" value="BLL4482 PROTEIN-RELATED"/>
    <property type="match status" value="1"/>
</dbReference>
<dbReference type="Pfam" id="PF00034">
    <property type="entry name" value="Cytochrom_C"/>
    <property type="match status" value="1"/>
</dbReference>
<keyword evidence="5" id="KW-1133">Transmembrane helix</keyword>
<evidence type="ECO:0000259" key="6">
    <source>
        <dbReference type="PROSITE" id="PS51007"/>
    </source>
</evidence>
<comment type="caution">
    <text evidence="7">The sequence shown here is derived from an EMBL/GenBank/DDBJ whole genome shotgun (WGS) entry which is preliminary data.</text>
</comment>
<protein>
    <submittedName>
        <fullName evidence="7">Cytochrome C</fullName>
    </submittedName>
</protein>
<dbReference type="InterPro" id="IPR036909">
    <property type="entry name" value="Cyt_c-like_dom_sf"/>
</dbReference>
<dbReference type="GO" id="GO:0046872">
    <property type="term" value="F:metal ion binding"/>
    <property type="evidence" value="ECO:0007669"/>
    <property type="project" value="UniProtKB-KW"/>
</dbReference>
<keyword evidence="2 4" id="KW-0479">Metal-binding</keyword>
<feature type="domain" description="Cytochrome c" evidence="6">
    <location>
        <begin position="193"/>
        <end position="284"/>
    </location>
</feature>
<dbReference type="Proteomes" id="UP000036908">
    <property type="component" value="Unassembled WGS sequence"/>
</dbReference>
<keyword evidence="5" id="KW-0472">Membrane</keyword>
<dbReference type="AlphaFoldDB" id="A0A0L8AMJ5"/>
<proteinExistence type="predicted"/>
<dbReference type="PROSITE" id="PS51007">
    <property type="entry name" value="CYTC"/>
    <property type="match status" value="1"/>
</dbReference>
<name>A0A0L8AMJ5_9BACT</name>
<keyword evidence="8" id="KW-1185">Reference proteome</keyword>
<evidence type="ECO:0000313" key="7">
    <source>
        <dbReference type="EMBL" id="KOF03688.1"/>
    </source>
</evidence>
<evidence type="ECO:0000256" key="3">
    <source>
        <dbReference type="ARBA" id="ARBA00023004"/>
    </source>
</evidence>
<reference evidence="8" key="1">
    <citation type="submission" date="2014-11" db="EMBL/GenBank/DDBJ databases">
        <title>Genome sequencing of Roseivirga sp. D-25.</title>
        <authorList>
            <person name="Selvaratnam C."/>
            <person name="Thevarajoo S."/>
            <person name="Goh K.M."/>
            <person name="Eee R."/>
            <person name="Chan K.-G."/>
            <person name="Chong C.S."/>
        </authorList>
    </citation>
    <scope>NUCLEOTIDE SEQUENCE [LARGE SCALE GENOMIC DNA]</scope>
    <source>
        <strain evidence="8">D-25</strain>
    </source>
</reference>
<dbReference type="InterPro" id="IPR051459">
    <property type="entry name" value="Cytochrome_c-type_DH"/>
</dbReference>
<organism evidence="7 8">
    <name type="scientific">Roseivirga seohaensis subsp. aquiponti</name>
    <dbReference type="NCBI Taxonomy" id="1566026"/>
    <lineage>
        <taxon>Bacteria</taxon>
        <taxon>Pseudomonadati</taxon>
        <taxon>Bacteroidota</taxon>
        <taxon>Cytophagia</taxon>
        <taxon>Cytophagales</taxon>
        <taxon>Roseivirgaceae</taxon>
        <taxon>Roseivirga</taxon>
    </lineage>
</organism>
<keyword evidence="5" id="KW-0812">Transmembrane</keyword>
<evidence type="ECO:0000313" key="8">
    <source>
        <dbReference type="Proteomes" id="UP000036908"/>
    </source>
</evidence>
<evidence type="ECO:0000256" key="2">
    <source>
        <dbReference type="ARBA" id="ARBA00022723"/>
    </source>
</evidence>
<keyword evidence="1 4" id="KW-0349">Heme</keyword>
<dbReference type="SUPFAM" id="SSF46626">
    <property type="entry name" value="Cytochrome c"/>
    <property type="match status" value="2"/>
</dbReference>
<dbReference type="OrthoDB" id="9779283at2"/>
<dbReference type="GO" id="GO:0020037">
    <property type="term" value="F:heme binding"/>
    <property type="evidence" value="ECO:0007669"/>
    <property type="project" value="InterPro"/>
</dbReference>